<dbReference type="AlphaFoldDB" id="A0AAD6AI73"/>
<organism evidence="2 3">
    <name type="scientific">Pogonophryne albipinna</name>
    <dbReference type="NCBI Taxonomy" id="1090488"/>
    <lineage>
        <taxon>Eukaryota</taxon>
        <taxon>Metazoa</taxon>
        <taxon>Chordata</taxon>
        <taxon>Craniata</taxon>
        <taxon>Vertebrata</taxon>
        <taxon>Euteleostomi</taxon>
        <taxon>Actinopterygii</taxon>
        <taxon>Neopterygii</taxon>
        <taxon>Teleostei</taxon>
        <taxon>Neoteleostei</taxon>
        <taxon>Acanthomorphata</taxon>
        <taxon>Eupercaria</taxon>
        <taxon>Perciformes</taxon>
        <taxon>Notothenioidei</taxon>
        <taxon>Pogonophryne</taxon>
    </lineage>
</organism>
<sequence length="83" mass="8381">AASAQAPARGEDHASSTVSVSAPGCECVLRLHSRRGWEKLSGVTDATTESEYLAPGGQEELDSAKASPPGQDQAVLSGVSAVS</sequence>
<dbReference type="Proteomes" id="UP001219934">
    <property type="component" value="Unassembled WGS sequence"/>
</dbReference>
<feature type="non-terminal residue" evidence="2">
    <location>
        <position position="83"/>
    </location>
</feature>
<accession>A0AAD6AI73</accession>
<proteinExistence type="predicted"/>
<comment type="caution">
    <text evidence="2">The sequence shown here is derived from an EMBL/GenBank/DDBJ whole genome shotgun (WGS) entry which is preliminary data.</text>
</comment>
<gene>
    <name evidence="2" type="ORF">JOQ06_018334</name>
</gene>
<protein>
    <submittedName>
        <fullName evidence="2">Uncharacterized protein</fullName>
    </submittedName>
</protein>
<keyword evidence="3" id="KW-1185">Reference proteome</keyword>
<name>A0AAD6AI73_9TELE</name>
<evidence type="ECO:0000313" key="2">
    <source>
        <dbReference type="EMBL" id="KAJ4925608.1"/>
    </source>
</evidence>
<feature type="region of interest" description="Disordered" evidence="1">
    <location>
        <begin position="59"/>
        <end position="83"/>
    </location>
</feature>
<feature type="region of interest" description="Disordered" evidence="1">
    <location>
        <begin position="1"/>
        <end position="20"/>
    </location>
</feature>
<evidence type="ECO:0000313" key="3">
    <source>
        <dbReference type="Proteomes" id="UP001219934"/>
    </source>
</evidence>
<reference evidence="2" key="1">
    <citation type="submission" date="2022-11" db="EMBL/GenBank/DDBJ databases">
        <title>Chromosome-level genome of Pogonophryne albipinna.</title>
        <authorList>
            <person name="Jo E."/>
        </authorList>
    </citation>
    <scope>NUCLEOTIDE SEQUENCE</scope>
    <source>
        <strain evidence="2">SGF0006</strain>
        <tissue evidence="2">Muscle</tissue>
    </source>
</reference>
<evidence type="ECO:0000256" key="1">
    <source>
        <dbReference type="SAM" id="MobiDB-lite"/>
    </source>
</evidence>
<dbReference type="EMBL" id="JAPTMU010000021">
    <property type="protein sequence ID" value="KAJ4925608.1"/>
    <property type="molecule type" value="Genomic_DNA"/>
</dbReference>
<feature type="non-terminal residue" evidence="2">
    <location>
        <position position="1"/>
    </location>
</feature>